<sequence length="180" mass="20378">MNVKKQLILESGLRLFYEHGIHAVGINEVLKVSGVAKKTLYHHFENKEELIVEALNYRDEIYREWLIGRLSSVPQGKAALMALFEAIDDWINDDVEELGVFNGCFFINASAEFGDLDSSINQACVHHKKQVIQLIQKYGQLDEDAACRISIIKEGVITTAYTQHDKDAAKKVLPLIEHLI</sequence>
<dbReference type="RefSeq" id="WP_017025740.1">
    <property type="nucleotide sequence ID" value="NZ_AJYK02000032.1"/>
</dbReference>
<reference evidence="6 7" key="1">
    <citation type="journal article" date="2012" name="Science">
        <title>Ecological populations of bacteria act as socially cohesive units of antibiotic production and resistance.</title>
        <authorList>
            <person name="Cordero O.X."/>
            <person name="Wildschutte H."/>
            <person name="Kirkup B."/>
            <person name="Proehl S."/>
            <person name="Ngo L."/>
            <person name="Hussain F."/>
            <person name="Le Roux F."/>
            <person name="Mincer T."/>
            <person name="Polz M.F."/>
        </authorList>
    </citation>
    <scope>NUCLEOTIDE SEQUENCE [LARGE SCALE GENOMIC DNA]</scope>
    <source>
        <strain evidence="6 7">1S-45</strain>
    </source>
</reference>
<dbReference type="Proteomes" id="UP000094070">
    <property type="component" value="Unassembled WGS sequence"/>
</dbReference>
<dbReference type="GO" id="GO:0003677">
    <property type="term" value="F:DNA binding"/>
    <property type="evidence" value="ECO:0007669"/>
    <property type="project" value="UniProtKB-UniRule"/>
</dbReference>
<evidence type="ECO:0000256" key="2">
    <source>
        <dbReference type="ARBA" id="ARBA00023125"/>
    </source>
</evidence>
<gene>
    <name evidence="6" type="ORF">A1QC_06365</name>
</gene>
<dbReference type="Gene3D" id="1.10.357.10">
    <property type="entry name" value="Tetracycline Repressor, domain 2"/>
    <property type="match status" value="1"/>
</dbReference>
<keyword evidence="1" id="KW-0805">Transcription regulation</keyword>
<name>A0A1E5E478_9VIBR</name>
<protein>
    <recommendedName>
        <fullName evidence="5">HTH tetR-type domain-containing protein</fullName>
    </recommendedName>
</protein>
<comment type="caution">
    <text evidence="6">The sequence shown here is derived from an EMBL/GenBank/DDBJ whole genome shotgun (WGS) entry which is preliminary data.</text>
</comment>
<evidence type="ECO:0000313" key="6">
    <source>
        <dbReference type="EMBL" id="OEF27542.1"/>
    </source>
</evidence>
<evidence type="ECO:0000256" key="1">
    <source>
        <dbReference type="ARBA" id="ARBA00023015"/>
    </source>
</evidence>
<dbReference type="AlphaFoldDB" id="A0A1E5E478"/>
<dbReference type="PANTHER" id="PTHR47506:SF1">
    <property type="entry name" value="HTH-TYPE TRANSCRIPTIONAL REGULATOR YJDC"/>
    <property type="match status" value="1"/>
</dbReference>
<dbReference type="eggNOG" id="COG1309">
    <property type="taxonomic scope" value="Bacteria"/>
</dbReference>
<dbReference type="EMBL" id="AJYK02000032">
    <property type="protein sequence ID" value="OEF27542.1"/>
    <property type="molecule type" value="Genomic_DNA"/>
</dbReference>
<organism evidence="6 7">
    <name type="scientific">Vibrio rumoiensis 1S-45</name>
    <dbReference type="NCBI Taxonomy" id="1188252"/>
    <lineage>
        <taxon>Bacteria</taxon>
        <taxon>Pseudomonadati</taxon>
        <taxon>Pseudomonadota</taxon>
        <taxon>Gammaproteobacteria</taxon>
        <taxon>Vibrionales</taxon>
        <taxon>Vibrionaceae</taxon>
        <taxon>Vibrio</taxon>
    </lineage>
</organism>
<keyword evidence="3" id="KW-0804">Transcription</keyword>
<evidence type="ECO:0000259" key="5">
    <source>
        <dbReference type="PROSITE" id="PS50977"/>
    </source>
</evidence>
<dbReference type="OrthoDB" id="116240at2"/>
<evidence type="ECO:0000313" key="7">
    <source>
        <dbReference type="Proteomes" id="UP000094070"/>
    </source>
</evidence>
<dbReference type="InterPro" id="IPR009057">
    <property type="entry name" value="Homeodomain-like_sf"/>
</dbReference>
<dbReference type="Pfam" id="PF00440">
    <property type="entry name" value="TetR_N"/>
    <property type="match status" value="1"/>
</dbReference>
<feature type="domain" description="HTH tetR-type" evidence="5">
    <location>
        <begin position="2"/>
        <end position="62"/>
    </location>
</feature>
<dbReference type="InterPro" id="IPR001647">
    <property type="entry name" value="HTH_TetR"/>
</dbReference>
<dbReference type="STRING" id="1188252.A1QC_06365"/>
<dbReference type="PROSITE" id="PS50977">
    <property type="entry name" value="HTH_TETR_2"/>
    <property type="match status" value="1"/>
</dbReference>
<dbReference type="PRINTS" id="PR00455">
    <property type="entry name" value="HTHTETR"/>
</dbReference>
<evidence type="ECO:0000256" key="3">
    <source>
        <dbReference type="ARBA" id="ARBA00023163"/>
    </source>
</evidence>
<feature type="DNA-binding region" description="H-T-H motif" evidence="4">
    <location>
        <begin position="25"/>
        <end position="44"/>
    </location>
</feature>
<keyword evidence="2 4" id="KW-0238">DNA-binding</keyword>
<dbReference type="InterPro" id="IPR036271">
    <property type="entry name" value="Tet_transcr_reg_TetR-rel_C_sf"/>
</dbReference>
<dbReference type="SUPFAM" id="SSF46689">
    <property type="entry name" value="Homeodomain-like"/>
    <property type="match status" value="1"/>
</dbReference>
<proteinExistence type="predicted"/>
<accession>A0A1E5E478</accession>
<keyword evidence="7" id="KW-1185">Reference proteome</keyword>
<dbReference type="PANTHER" id="PTHR47506">
    <property type="entry name" value="TRANSCRIPTIONAL REGULATORY PROTEIN"/>
    <property type="match status" value="1"/>
</dbReference>
<evidence type="ECO:0000256" key="4">
    <source>
        <dbReference type="PROSITE-ProRule" id="PRU00335"/>
    </source>
</evidence>
<dbReference type="SUPFAM" id="SSF48498">
    <property type="entry name" value="Tetracyclin repressor-like, C-terminal domain"/>
    <property type="match status" value="1"/>
</dbReference>